<comment type="caution">
    <text evidence="1">The sequence shown here is derived from an EMBL/GenBank/DDBJ whole genome shotgun (WGS) entry which is preliminary data.</text>
</comment>
<evidence type="ECO:0000313" key="2">
    <source>
        <dbReference type="Proteomes" id="UP001057402"/>
    </source>
</evidence>
<name>A0ACB9L385_9MYRT</name>
<evidence type="ECO:0000313" key="1">
    <source>
        <dbReference type="EMBL" id="KAI4304112.1"/>
    </source>
</evidence>
<protein>
    <submittedName>
        <fullName evidence="1">Uncharacterized protein</fullName>
    </submittedName>
</protein>
<accession>A0ACB9L385</accession>
<keyword evidence="2" id="KW-1185">Reference proteome</keyword>
<reference evidence="2" key="1">
    <citation type="journal article" date="2023" name="Front. Plant Sci.">
        <title>Chromosomal-level genome assembly of Melastoma candidum provides insights into trichome evolution.</title>
        <authorList>
            <person name="Zhong Y."/>
            <person name="Wu W."/>
            <person name="Sun C."/>
            <person name="Zou P."/>
            <person name="Liu Y."/>
            <person name="Dai S."/>
            <person name="Zhou R."/>
        </authorList>
    </citation>
    <scope>NUCLEOTIDE SEQUENCE [LARGE SCALE GENOMIC DNA]</scope>
</reference>
<proteinExistence type="predicted"/>
<dbReference type="Proteomes" id="UP001057402">
    <property type="component" value="Chromosome 12"/>
</dbReference>
<gene>
    <name evidence="1" type="ORF">MLD38_039667</name>
</gene>
<sequence>MSYPGFGKESGPIRRPDALPSFGPPPSLQPLRGPPPPMLNPAPTPYVSPPKRPEAVGRMQPPLLSSDNSLLAVTSSNDPRPRESFPRRPTYQDFDNQTIQLPSATTLLVASRASTGALSDIVVTTCSHLVPRARSPLSYEDVYANDDNSSLEELPSYPGMQIGKHNGMVSQTPQFSHATPENFHSTEEFASVQPMKRSITDRTFSAGVLRPKSPSNYDNPIAGRSFTWTSHRGSLSSGGNNLAEHVDNGTPKPSKLLPPAQVNNINQGSRGNSGNNPQRPFGSLSPSNVTSEFVLSSASLSTHHSGTSSNHVLDEVRASKPDDFVVPKRTRSPPSSFVDQELQRSEEVDREDFAKAKRLARFREELSEPIVGQNRSVARDPKAISGFHETYEDRQMNENGVTELSRDFQPGSTVSDIETQESSGTITGLCPDMCPESERGERERKGDLDQYERVDGDRNQTSKLLAIKKYNRTAEREANLIRPMPVLLKTISHLLNLLNQPYDERFLGLYNFLWDRMRAVRMDLRMQHIFDLEAIRMLEQMIRLHIIAMHELCEYAKGEGFSEGFDAHLNIEQMNKTSAELFQLYDDHRKRGVNVSTEKEFRGYYALLKLDKHPGYKVEPAELSLDLAKMTQEIRQTIEVRFARDVARACRTGNFISFFRLSRKATFLQACLMHPHFSKMRSQALASLHSGLQGNQGLPVAIVAEWLAMEDEDIESLLEYYGFSLKEFEEPYMVKEGPFLGDEDFPTKQSKLVHHKRSSKIIDDVVSSHVMNTPPQVARNQLSKGPRAETMATHPVQRIHFSKEIDIVMADSVSVPSPKERNQRKQQQVLQPPLVSLEREVVKPAPGTDPFNHKVPGTGSLPKPQPLNYVVNSDWNFRNLPVTENPLRRNSIYLPSPSRVAQAERLPMGPVSYVPSSEPSTGASIAVDQAMVALQHHHSGTAGDDETLVDDEDKEVAESKLKLILRLWKRRSSKLKELREQRHMAASLALSSVSLGPIIRWNKYENGGSDKLQIDNVMLARFERQEVSWSKLNVADLTASILSSRNTTAKCLCWKISCCSNLTILENATNGNKLHTGHMSAARWLRAKLMPAVELDQDLVFSSEEVSIWCRWIAAHSSTDLTCCLSVIREVNYDSLEESVAGASAILFLLTKSISMEIQKDRLNEIVKSLPPGSGLPLLIVVDYWVTSISDGASFVAANLGLDEIDSSRISDLAVVFLFENEPIEGMEGFFSDQRLREGLEWLASESPVQPVVHCVHTNELVLNQWKFSLMELGQGDLDASPNDFIVALNSALDGSLSKVMIAASSNNINWPGPEIALLSEFSDEYRIAKRCLPCVGWSTRPKLEAIKSVMWKCKLPNFDYDISGLRRGCKSEMEVVNLKVQLENFLVGYLTEKCKIMGPELARTEVAVMLQKYVRLVLRSSLYFLVPGWDMIFRRIVNWRLMSLSEGEVAETYIREGDDVAPPLTLAHVVHKHDPCTQGFEYPSLDEMLEIGYSSEIVFSDPNQRVSIINTQSQASQTPGVDGNEAASEVAVESELDDMEMQYRGKTADKDAEKLRQLLLRCNILQNTIDEKLALYF</sequence>
<organism evidence="1 2">
    <name type="scientific">Melastoma candidum</name>
    <dbReference type="NCBI Taxonomy" id="119954"/>
    <lineage>
        <taxon>Eukaryota</taxon>
        <taxon>Viridiplantae</taxon>
        <taxon>Streptophyta</taxon>
        <taxon>Embryophyta</taxon>
        <taxon>Tracheophyta</taxon>
        <taxon>Spermatophyta</taxon>
        <taxon>Magnoliopsida</taxon>
        <taxon>eudicotyledons</taxon>
        <taxon>Gunneridae</taxon>
        <taxon>Pentapetalae</taxon>
        <taxon>rosids</taxon>
        <taxon>malvids</taxon>
        <taxon>Myrtales</taxon>
        <taxon>Melastomataceae</taxon>
        <taxon>Melastomatoideae</taxon>
        <taxon>Melastomateae</taxon>
        <taxon>Melastoma</taxon>
    </lineage>
</organism>
<dbReference type="EMBL" id="CM042891">
    <property type="protein sequence ID" value="KAI4304112.1"/>
    <property type="molecule type" value="Genomic_DNA"/>
</dbReference>